<reference evidence="1 2" key="1">
    <citation type="journal article" date="2016" name="DNA Res.">
        <title>Genome sequence of Aspergillus luchuensis NBRC 4314.</title>
        <authorList>
            <person name="Yamada O."/>
            <person name="Machida M."/>
            <person name="Hosoyama A."/>
            <person name="Goto M."/>
            <person name="Takahashi T."/>
            <person name="Futagami T."/>
            <person name="Yamagata Y."/>
            <person name="Takeuchi M."/>
            <person name="Kobayashi T."/>
            <person name="Koike H."/>
            <person name="Abe K."/>
            <person name="Asai K."/>
            <person name="Arita M."/>
            <person name="Fujita N."/>
            <person name="Fukuda K."/>
            <person name="Higa K."/>
            <person name="Horikawa H."/>
            <person name="Ishikawa T."/>
            <person name="Jinno K."/>
            <person name="Kato Y."/>
            <person name="Kirimura K."/>
            <person name="Mizutani O."/>
            <person name="Nakasone K."/>
            <person name="Sano M."/>
            <person name="Shiraishi Y."/>
            <person name="Tsukahara M."/>
            <person name="Gomi K."/>
        </authorList>
    </citation>
    <scope>NUCLEOTIDE SEQUENCE [LARGE SCALE GENOMIC DNA]</scope>
    <source>
        <strain evidence="1 2">RIB 2604</strain>
    </source>
</reference>
<accession>A0A146FZI5</accession>
<comment type="caution">
    <text evidence="1">The sequence shown here is derived from an EMBL/GenBank/DDBJ whole genome shotgun (WGS) entry which is preliminary data.</text>
</comment>
<evidence type="ECO:0000313" key="1">
    <source>
        <dbReference type="EMBL" id="GAT30795.1"/>
    </source>
</evidence>
<dbReference type="EMBL" id="BCWF01000036">
    <property type="protein sequence ID" value="GAT30795.1"/>
    <property type="molecule type" value="Genomic_DNA"/>
</dbReference>
<dbReference type="Proteomes" id="UP000075230">
    <property type="component" value="Unassembled WGS sequence"/>
</dbReference>
<gene>
    <name evidence="1" type="ORF">RIB2604_03700020</name>
</gene>
<reference evidence="2" key="2">
    <citation type="submission" date="2016-02" db="EMBL/GenBank/DDBJ databases">
        <title>Genome sequencing of Aspergillus luchuensis NBRC 4314.</title>
        <authorList>
            <person name="Yamada O."/>
        </authorList>
    </citation>
    <scope>NUCLEOTIDE SEQUENCE [LARGE SCALE GENOMIC DNA]</scope>
    <source>
        <strain evidence="2">RIB 2604</strain>
    </source>
</reference>
<evidence type="ECO:0000313" key="2">
    <source>
        <dbReference type="Proteomes" id="UP000075230"/>
    </source>
</evidence>
<proteinExistence type="predicted"/>
<dbReference type="AlphaFoldDB" id="A0A146FZI5"/>
<organism evidence="1 2">
    <name type="scientific">Aspergillus kawachii</name>
    <name type="common">White koji mold</name>
    <name type="synonym">Aspergillus awamori var. kawachi</name>
    <dbReference type="NCBI Taxonomy" id="1069201"/>
    <lineage>
        <taxon>Eukaryota</taxon>
        <taxon>Fungi</taxon>
        <taxon>Dikarya</taxon>
        <taxon>Ascomycota</taxon>
        <taxon>Pezizomycotina</taxon>
        <taxon>Eurotiomycetes</taxon>
        <taxon>Eurotiomycetidae</taxon>
        <taxon>Eurotiales</taxon>
        <taxon>Aspergillaceae</taxon>
        <taxon>Aspergillus</taxon>
        <taxon>Aspergillus subgen. Circumdati</taxon>
    </lineage>
</organism>
<name>A0A146FZI5_ASPKA</name>
<protein>
    <submittedName>
        <fullName evidence="1">Zn(II)2Cys6 transcription factor</fullName>
    </submittedName>
</protein>
<sequence length="74" mass="7613">MQAIFVPGVVAADWCPAMFCNLTGVRRVPPIGGYRAPTASSGANPPLELPAKHHLAESIQATVTNGIDPSGSTV</sequence>